<evidence type="ECO:0000256" key="6">
    <source>
        <dbReference type="SAM" id="MobiDB-lite"/>
    </source>
</evidence>
<feature type="region of interest" description="Disordered" evidence="6">
    <location>
        <begin position="1"/>
        <end position="65"/>
    </location>
</feature>
<dbReference type="GO" id="GO:0005794">
    <property type="term" value="C:Golgi apparatus"/>
    <property type="evidence" value="ECO:0007669"/>
    <property type="project" value="TreeGrafter"/>
</dbReference>
<evidence type="ECO:0000313" key="8">
    <source>
        <dbReference type="Ensembl" id="ENSACLP00000085513.1"/>
    </source>
</evidence>
<dbReference type="GO" id="GO:0038203">
    <property type="term" value="P:TORC2 signaling"/>
    <property type="evidence" value="ECO:0007669"/>
    <property type="project" value="UniProtKB-ARBA"/>
</dbReference>
<evidence type="ECO:0000313" key="9">
    <source>
        <dbReference type="Proteomes" id="UP000265100"/>
    </source>
</evidence>
<organism evidence="8 9">
    <name type="scientific">Astatotilapia calliptera</name>
    <name type="common">Eastern happy</name>
    <name type="synonym">Chromis callipterus</name>
    <dbReference type="NCBI Taxonomy" id="8154"/>
    <lineage>
        <taxon>Eukaryota</taxon>
        <taxon>Metazoa</taxon>
        <taxon>Chordata</taxon>
        <taxon>Craniata</taxon>
        <taxon>Vertebrata</taxon>
        <taxon>Euteleostomi</taxon>
        <taxon>Actinopterygii</taxon>
        <taxon>Neopterygii</taxon>
        <taxon>Teleostei</taxon>
        <taxon>Neoteleostei</taxon>
        <taxon>Acanthomorphata</taxon>
        <taxon>Ovalentaria</taxon>
        <taxon>Cichlomorphae</taxon>
        <taxon>Cichliformes</taxon>
        <taxon>Cichlidae</taxon>
        <taxon>African cichlids</taxon>
        <taxon>Pseudocrenilabrinae</taxon>
        <taxon>Haplochromini</taxon>
        <taxon>Astatotilapia</taxon>
    </lineage>
</organism>
<dbReference type="InterPro" id="IPR005607">
    <property type="entry name" value="BSD_dom"/>
</dbReference>
<dbReference type="SMART" id="SM00751">
    <property type="entry name" value="BSD"/>
    <property type="match status" value="1"/>
</dbReference>
<accession>A0AAX7VS98</accession>
<dbReference type="Ensembl" id="ENSACLT00000053017.1">
    <property type="protein sequence ID" value="ENSACLP00000085513.1"/>
    <property type="gene ID" value="ENSACLG00000022011.2"/>
</dbReference>
<dbReference type="InterPro" id="IPR035925">
    <property type="entry name" value="BSD_dom_sf"/>
</dbReference>
<sequence length="386" mass="43691">MLKGLGTWLGLEGPTVTETSVDKEKLNVGQEEKVVEAQTEVNKQQPADQDGTPEAEQENSEQSTGLGGYIFSFASSATKKISDSMVETAQTIKKTVEEGKIDGIIDKTFLGDFQKEQEKFVQEKKAKKSEMILSRFYQHTSLTGQAASIYREPEAAVPPWVGYNEEETIQQQILALSADKRNFLRDPPAGVQFHFDMEQMYPLAAVMLEEDELLNRMRFDLVPKHVKEEMFWRNYFYRVSLIKQSAQLTALAAQQQRNDSVDKGASVSPEDIVLTDNVRPKTPPVSISDIQKPTHEEDEEISTSPGVSEFVSDAFDSTAINQEDLRKEMEQLVLDKKDSPSPDDESADWEKELQQELQEYEVVTESGNKDDQWDQEIEKMLQSDDS</sequence>
<reference evidence="9" key="2">
    <citation type="submission" date="2023-03" db="EMBL/GenBank/DDBJ databases">
        <authorList>
            <consortium name="Wellcome Sanger Institute Data Sharing"/>
        </authorList>
    </citation>
    <scope>NUCLEOTIDE SEQUENCE [LARGE SCALE GENOMIC DNA]</scope>
</reference>
<dbReference type="GO" id="GO:0071364">
    <property type="term" value="P:cellular response to epidermal growth factor stimulus"/>
    <property type="evidence" value="ECO:0007669"/>
    <property type="project" value="UniProtKB-ARBA"/>
</dbReference>
<keyword evidence="1" id="KW-0597">Phosphoprotein</keyword>
<gene>
    <name evidence="8" type="primary">SYAP1</name>
</gene>
<dbReference type="PANTHER" id="PTHR16019">
    <property type="entry name" value="SYNAPSE-ASSOCIATED PROTEIN"/>
    <property type="match status" value="1"/>
</dbReference>
<evidence type="ECO:0000256" key="5">
    <source>
        <dbReference type="ARBA" id="ARBA00075325"/>
    </source>
</evidence>
<dbReference type="InterPro" id="IPR051494">
    <property type="entry name" value="BSD_domain-containing"/>
</dbReference>
<dbReference type="AlphaFoldDB" id="A0AAX7VS98"/>
<feature type="region of interest" description="Disordered" evidence="6">
    <location>
        <begin position="257"/>
        <end position="308"/>
    </location>
</feature>
<evidence type="ECO:0000259" key="7">
    <source>
        <dbReference type="PROSITE" id="PS50858"/>
    </source>
</evidence>
<reference evidence="8" key="4">
    <citation type="submission" date="2025-09" db="UniProtKB">
        <authorList>
            <consortium name="Ensembl"/>
        </authorList>
    </citation>
    <scope>IDENTIFICATION</scope>
</reference>
<reference evidence="8 9" key="1">
    <citation type="submission" date="2018-05" db="EMBL/GenBank/DDBJ databases">
        <authorList>
            <person name="Datahose"/>
        </authorList>
    </citation>
    <scope>NUCLEOTIDE SEQUENCE</scope>
</reference>
<protein>
    <recommendedName>
        <fullName evidence="4">Synapse-associated protein 1</fullName>
    </recommendedName>
    <alternativeName>
        <fullName evidence="5">BSD domain-containing signal transducer and Akt interactor protein</fullName>
    </alternativeName>
</protein>
<reference evidence="8" key="3">
    <citation type="submission" date="2025-08" db="UniProtKB">
        <authorList>
            <consortium name="Ensembl"/>
        </authorList>
    </citation>
    <scope>IDENTIFICATION</scope>
</reference>
<dbReference type="GO" id="GO:0045600">
    <property type="term" value="P:positive regulation of fat cell differentiation"/>
    <property type="evidence" value="ECO:0007669"/>
    <property type="project" value="UniProtKB-ARBA"/>
</dbReference>
<dbReference type="GO" id="GO:0032869">
    <property type="term" value="P:cellular response to insulin stimulus"/>
    <property type="evidence" value="ECO:0007669"/>
    <property type="project" value="UniProtKB-ARBA"/>
</dbReference>
<proteinExistence type="predicted"/>
<evidence type="ECO:0000256" key="2">
    <source>
        <dbReference type="ARBA" id="ARBA00058614"/>
    </source>
</evidence>
<dbReference type="FunFam" id="1.10.3970.10:FF:000001">
    <property type="entry name" value="synapse-associated protein 1 isoform X1"/>
    <property type="match status" value="1"/>
</dbReference>
<dbReference type="GeneTree" id="ENSGT00390000007662"/>
<evidence type="ECO:0000256" key="3">
    <source>
        <dbReference type="ARBA" id="ARBA00065448"/>
    </source>
</evidence>
<feature type="domain" description="BSD" evidence="7">
    <location>
        <begin position="191"/>
        <end position="243"/>
    </location>
</feature>
<keyword evidence="9" id="KW-1185">Reference proteome</keyword>
<dbReference type="Proteomes" id="UP000265100">
    <property type="component" value="Chromosome 1"/>
</dbReference>
<dbReference type="GO" id="GO:0045202">
    <property type="term" value="C:synapse"/>
    <property type="evidence" value="ECO:0007669"/>
    <property type="project" value="TreeGrafter"/>
</dbReference>
<evidence type="ECO:0000256" key="1">
    <source>
        <dbReference type="ARBA" id="ARBA00022553"/>
    </source>
</evidence>
<dbReference type="GO" id="GO:0005634">
    <property type="term" value="C:nucleus"/>
    <property type="evidence" value="ECO:0007669"/>
    <property type="project" value="TreeGrafter"/>
</dbReference>
<comment type="function">
    <text evidence="2">Plays a role in adipocyte differentiation by promoting mTORC2-mediated phosphorylation of AKT1 at 'Ser-473' after growth factor stimulation.</text>
</comment>
<name>A0AAX7VS98_ASTCA</name>
<dbReference type="Gene3D" id="1.10.3970.10">
    <property type="entry name" value="BSD domain"/>
    <property type="match status" value="1"/>
</dbReference>
<dbReference type="PANTHER" id="PTHR16019:SF6">
    <property type="entry name" value="SYNAPSE-ASSOCIATED PROTEIN 1"/>
    <property type="match status" value="1"/>
</dbReference>
<feature type="compositionally biased region" description="Basic and acidic residues" evidence="6">
    <location>
        <begin position="20"/>
        <end position="35"/>
    </location>
</feature>
<dbReference type="GO" id="GO:0048172">
    <property type="term" value="P:regulation of short-term neuronal synaptic plasticity"/>
    <property type="evidence" value="ECO:0007669"/>
    <property type="project" value="TreeGrafter"/>
</dbReference>
<dbReference type="SUPFAM" id="SSF140383">
    <property type="entry name" value="BSD domain-like"/>
    <property type="match status" value="1"/>
</dbReference>
<dbReference type="Pfam" id="PF03909">
    <property type="entry name" value="BSD"/>
    <property type="match status" value="1"/>
</dbReference>
<dbReference type="PROSITE" id="PS50858">
    <property type="entry name" value="BSD"/>
    <property type="match status" value="1"/>
</dbReference>
<evidence type="ECO:0000256" key="4">
    <source>
        <dbReference type="ARBA" id="ARBA00068563"/>
    </source>
</evidence>
<comment type="subunit">
    <text evidence="3">Interacts (via phosphorylated form and BSD domain) with AKT1; this interaction is enhanced in a mTORC2-mediated manner in response to epidermal growth factor (EGF) stimulation and activates AKT1.</text>
</comment>